<evidence type="ECO:0000313" key="11">
    <source>
        <dbReference type="Proteomes" id="UP000265515"/>
    </source>
</evidence>
<keyword evidence="8" id="KW-0695">RNA-directed DNA polymerase</keyword>
<dbReference type="Pfam" id="PF17917">
    <property type="entry name" value="RT_RNaseH"/>
    <property type="match status" value="1"/>
</dbReference>
<keyword evidence="3" id="KW-0548">Nucleotidyltransferase</keyword>
<dbReference type="InterPro" id="IPR043128">
    <property type="entry name" value="Rev_trsase/Diguanyl_cyclase"/>
</dbReference>
<reference evidence="10 11" key="1">
    <citation type="journal article" date="2018" name="Cell">
        <title>The Chara Genome: Secondary Complexity and Implications for Plant Terrestrialization.</title>
        <authorList>
            <person name="Nishiyama T."/>
            <person name="Sakayama H."/>
            <person name="Vries J.D."/>
            <person name="Buschmann H."/>
            <person name="Saint-Marcoux D."/>
            <person name="Ullrich K.K."/>
            <person name="Haas F.B."/>
            <person name="Vanderstraeten L."/>
            <person name="Becker D."/>
            <person name="Lang D."/>
            <person name="Vosolsobe S."/>
            <person name="Rombauts S."/>
            <person name="Wilhelmsson P.K.I."/>
            <person name="Janitza P."/>
            <person name="Kern R."/>
            <person name="Heyl A."/>
            <person name="Rumpler F."/>
            <person name="Villalobos L.I.A.C."/>
            <person name="Clay J.M."/>
            <person name="Skokan R."/>
            <person name="Toyoda A."/>
            <person name="Suzuki Y."/>
            <person name="Kagoshima H."/>
            <person name="Schijlen E."/>
            <person name="Tajeshwar N."/>
            <person name="Catarino B."/>
            <person name="Hetherington A.J."/>
            <person name="Saltykova A."/>
            <person name="Bonnot C."/>
            <person name="Breuninger H."/>
            <person name="Symeonidi A."/>
            <person name="Radhakrishnan G.V."/>
            <person name="Van Nieuwerburgh F."/>
            <person name="Deforce D."/>
            <person name="Chang C."/>
            <person name="Karol K.G."/>
            <person name="Hedrich R."/>
            <person name="Ulvskov P."/>
            <person name="Glockner G."/>
            <person name="Delwiche C.F."/>
            <person name="Petrasek J."/>
            <person name="Van de Peer Y."/>
            <person name="Friml J."/>
            <person name="Beilby M."/>
            <person name="Dolan L."/>
            <person name="Kohara Y."/>
            <person name="Sugano S."/>
            <person name="Fujiyama A."/>
            <person name="Delaux P.-M."/>
            <person name="Quint M."/>
            <person name="TheiBen G."/>
            <person name="Hagemann M."/>
            <person name="Harholt J."/>
            <person name="Dunand C."/>
            <person name="Zachgo S."/>
            <person name="Langdale J."/>
            <person name="Maumus F."/>
            <person name="Straeten D.V.D."/>
            <person name="Gould S.B."/>
            <person name="Rensing S.A."/>
        </authorList>
    </citation>
    <scope>NUCLEOTIDE SEQUENCE [LARGE SCALE GENOMIC DNA]</scope>
    <source>
        <strain evidence="10 11">S276</strain>
    </source>
</reference>
<evidence type="ECO:0000256" key="3">
    <source>
        <dbReference type="ARBA" id="ARBA00022695"/>
    </source>
</evidence>
<feature type="domain" description="Reverse transcriptase" evidence="9">
    <location>
        <begin position="1"/>
        <end position="127"/>
    </location>
</feature>
<keyword evidence="11" id="KW-1185">Reference proteome</keyword>
<dbReference type="EMBL" id="BFEA01000018">
    <property type="protein sequence ID" value="GBG61304.1"/>
    <property type="molecule type" value="Genomic_DNA"/>
</dbReference>
<dbReference type="GO" id="GO:0004519">
    <property type="term" value="F:endonuclease activity"/>
    <property type="evidence" value="ECO:0007669"/>
    <property type="project" value="UniProtKB-KW"/>
</dbReference>
<dbReference type="AlphaFoldDB" id="A0A388JU25"/>
<dbReference type="Proteomes" id="UP000265515">
    <property type="component" value="Unassembled WGS sequence"/>
</dbReference>
<dbReference type="Gene3D" id="3.30.70.270">
    <property type="match status" value="1"/>
</dbReference>
<dbReference type="PANTHER" id="PTHR33064">
    <property type="entry name" value="POL PROTEIN"/>
    <property type="match status" value="1"/>
</dbReference>
<dbReference type="GO" id="GO:0004190">
    <property type="term" value="F:aspartic-type endopeptidase activity"/>
    <property type="evidence" value="ECO:0007669"/>
    <property type="project" value="UniProtKB-KW"/>
</dbReference>
<keyword evidence="7" id="KW-0378">Hydrolase</keyword>
<dbReference type="PROSITE" id="PS50878">
    <property type="entry name" value="RT_POL"/>
    <property type="match status" value="1"/>
</dbReference>
<dbReference type="SUPFAM" id="SSF56672">
    <property type="entry name" value="DNA/RNA polymerases"/>
    <property type="match status" value="1"/>
</dbReference>
<evidence type="ECO:0000256" key="5">
    <source>
        <dbReference type="ARBA" id="ARBA00022750"/>
    </source>
</evidence>
<evidence type="ECO:0000256" key="7">
    <source>
        <dbReference type="ARBA" id="ARBA00022801"/>
    </source>
</evidence>
<keyword evidence="4" id="KW-0540">Nuclease</keyword>
<dbReference type="InterPro" id="IPR041373">
    <property type="entry name" value="RT_RNaseH"/>
</dbReference>
<organism evidence="10 11">
    <name type="scientific">Chara braunii</name>
    <name type="common">Braun's stonewort</name>
    <dbReference type="NCBI Taxonomy" id="69332"/>
    <lineage>
        <taxon>Eukaryota</taxon>
        <taxon>Viridiplantae</taxon>
        <taxon>Streptophyta</taxon>
        <taxon>Charophyceae</taxon>
        <taxon>Charales</taxon>
        <taxon>Characeae</taxon>
        <taxon>Chara</taxon>
    </lineage>
</organism>
<evidence type="ECO:0000313" key="10">
    <source>
        <dbReference type="EMBL" id="GBG61304.1"/>
    </source>
</evidence>
<keyword evidence="2" id="KW-0808">Transferase</keyword>
<dbReference type="GO" id="GO:0006508">
    <property type="term" value="P:proteolysis"/>
    <property type="evidence" value="ECO:0007669"/>
    <property type="project" value="UniProtKB-KW"/>
</dbReference>
<dbReference type="GO" id="GO:0003964">
    <property type="term" value="F:RNA-directed DNA polymerase activity"/>
    <property type="evidence" value="ECO:0007669"/>
    <property type="project" value="UniProtKB-KW"/>
</dbReference>
<dbReference type="OrthoDB" id="422540at2759"/>
<evidence type="ECO:0000256" key="1">
    <source>
        <dbReference type="ARBA" id="ARBA00022670"/>
    </source>
</evidence>
<sequence>MTAMHTPRGLLHMCAAPQGWTNAVTIVQRYMMRIMQPLCPDVTSPYIDDLAIPRPRVKDETEVLPDVQKFVWEHISNVEKVLRKQNEYNLTASGVKSKHDPTALGGVLVQKDGGKRERPLRFESRTLNITERNYSQFKKEILAVLHCLHIFRNSVFRRRFILRVDPTALAQSMKNCSHSDPTIARWLTYIWMFNFEIERISGIQNLTDGLSRVDWDSSTDQAEDSVPVDGFLEGEESQLSINSYNYLADATARHEKTIWNAPCFHHVRSELVIGEPFIKEDPWGERTSEQMMNLVLSDEVEFIKESLTIEYGHEQTDKNFRIIGEMSFLMNSLIHEDRLKMMNEEAEGSEIREAFREGEYDGEYRLMGMWLNGELRDDEVDPTVRQKGKVFVLCIMGSQADIDRRESL</sequence>
<name>A0A388JU25_CHABU</name>
<keyword evidence="6" id="KW-0255">Endonuclease</keyword>
<dbReference type="PANTHER" id="PTHR33064:SF37">
    <property type="entry name" value="RIBONUCLEASE H"/>
    <property type="match status" value="1"/>
</dbReference>
<protein>
    <recommendedName>
        <fullName evidence="9">Reverse transcriptase domain-containing protein</fullName>
    </recommendedName>
</protein>
<evidence type="ECO:0000256" key="4">
    <source>
        <dbReference type="ARBA" id="ARBA00022722"/>
    </source>
</evidence>
<dbReference type="InterPro" id="IPR000477">
    <property type="entry name" value="RT_dom"/>
</dbReference>
<gene>
    <name evidence="10" type="ORF">CBR_g19837</name>
</gene>
<evidence type="ECO:0000256" key="2">
    <source>
        <dbReference type="ARBA" id="ARBA00022679"/>
    </source>
</evidence>
<evidence type="ECO:0000256" key="8">
    <source>
        <dbReference type="ARBA" id="ARBA00022918"/>
    </source>
</evidence>
<accession>A0A388JU25</accession>
<keyword evidence="1" id="KW-0645">Protease</keyword>
<evidence type="ECO:0000256" key="6">
    <source>
        <dbReference type="ARBA" id="ARBA00022759"/>
    </source>
</evidence>
<proteinExistence type="predicted"/>
<evidence type="ECO:0000259" key="9">
    <source>
        <dbReference type="PROSITE" id="PS50878"/>
    </source>
</evidence>
<comment type="caution">
    <text evidence="10">The sequence shown here is derived from an EMBL/GenBank/DDBJ whole genome shotgun (WGS) entry which is preliminary data.</text>
</comment>
<dbReference type="InterPro" id="IPR043502">
    <property type="entry name" value="DNA/RNA_pol_sf"/>
</dbReference>
<dbReference type="Gramene" id="GBG61304">
    <property type="protein sequence ID" value="GBG61304"/>
    <property type="gene ID" value="CBR_g19837"/>
</dbReference>
<keyword evidence="5" id="KW-0064">Aspartyl protease</keyword>
<dbReference type="InterPro" id="IPR051320">
    <property type="entry name" value="Viral_Replic_Matur_Polypro"/>
</dbReference>
<dbReference type="CDD" id="cd09274">
    <property type="entry name" value="RNase_HI_RT_Ty3"/>
    <property type="match status" value="1"/>
</dbReference>